<dbReference type="SUPFAM" id="SSF46785">
    <property type="entry name" value="Winged helix' DNA-binding domain"/>
    <property type="match status" value="1"/>
</dbReference>
<name>A0A0V8JGF2_9BACI</name>
<dbReference type="Pfam" id="PF00126">
    <property type="entry name" value="HTH_1"/>
    <property type="match status" value="1"/>
</dbReference>
<protein>
    <submittedName>
        <fullName evidence="6">Transcriptional regulator</fullName>
    </submittedName>
</protein>
<dbReference type="FunFam" id="1.10.10.10:FF:000001">
    <property type="entry name" value="LysR family transcriptional regulator"/>
    <property type="match status" value="1"/>
</dbReference>
<gene>
    <name evidence="6" type="ORF">AS180_20295</name>
</gene>
<dbReference type="Gene3D" id="1.10.10.10">
    <property type="entry name" value="Winged helix-like DNA-binding domain superfamily/Winged helix DNA-binding domain"/>
    <property type="match status" value="1"/>
</dbReference>
<organism evidence="6 7">
    <name type="scientific">Priestia veravalensis</name>
    <dbReference type="NCBI Taxonomy" id="1414648"/>
    <lineage>
        <taxon>Bacteria</taxon>
        <taxon>Bacillati</taxon>
        <taxon>Bacillota</taxon>
        <taxon>Bacilli</taxon>
        <taxon>Bacillales</taxon>
        <taxon>Bacillaceae</taxon>
        <taxon>Priestia</taxon>
    </lineage>
</organism>
<keyword evidence="7" id="KW-1185">Reference proteome</keyword>
<evidence type="ECO:0000256" key="3">
    <source>
        <dbReference type="ARBA" id="ARBA00023125"/>
    </source>
</evidence>
<dbReference type="GO" id="GO:0000976">
    <property type="term" value="F:transcription cis-regulatory region binding"/>
    <property type="evidence" value="ECO:0007669"/>
    <property type="project" value="TreeGrafter"/>
</dbReference>
<dbReference type="EMBL" id="LNQP01000112">
    <property type="protein sequence ID" value="KSU86132.1"/>
    <property type="molecule type" value="Genomic_DNA"/>
</dbReference>
<comment type="caution">
    <text evidence="6">The sequence shown here is derived from an EMBL/GenBank/DDBJ whole genome shotgun (WGS) entry which is preliminary data.</text>
</comment>
<dbReference type="AlphaFoldDB" id="A0A0V8JGF2"/>
<dbReference type="InterPro" id="IPR005119">
    <property type="entry name" value="LysR_subst-bd"/>
</dbReference>
<keyword evidence="3" id="KW-0238">DNA-binding</keyword>
<comment type="similarity">
    <text evidence="1">Belongs to the LysR transcriptional regulatory family.</text>
</comment>
<evidence type="ECO:0000256" key="4">
    <source>
        <dbReference type="ARBA" id="ARBA00023163"/>
    </source>
</evidence>
<sequence>MNLHALRLFYTVAEKRSVTRAAEELNISQPAVTAQIKKLEQEIDLTLVSPKGRGIFLTPAGEQLAKHAKRLFSLEREIESSIKQYRDGTAGKLRIVATYLPANFLLPKWIGLYKQQYPEVEVELITTNSSKAIDYLINYQAEIALIGGKREFHSLITSNELFEDQMLFIVHKNHKYAGKKVALSEIVREPFVFREEGSSSREKLFSLCKIHNVSKPIIGLQINGLNETIRTVIAGYGVTFVSSLEVNEHLAQEQVAIVHVEEVNLKNPISLCTREKDELSKIAFNFIDSLKNDMN</sequence>
<evidence type="ECO:0000256" key="2">
    <source>
        <dbReference type="ARBA" id="ARBA00023015"/>
    </source>
</evidence>
<proteinExistence type="inferred from homology"/>
<accession>A0A0V8JGF2</accession>
<dbReference type="InterPro" id="IPR000847">
    <property type="entry name" value="LysR_HTH_N"/>
</dbReference>
<keyword evidence="2" id="KW-0805">Transcription regulation</keyword>
<dbReference type="SUPFAM" id="SSF53850">
    <property type="entry name" value="Periplasmic binding protein-like II"/>
    <property type="match status" value="1"/>
</dbReference>
<dbReference type="PROSITE" id="PS50931">
    <property type="entry name" value="HTH_LYSR"/>
    <property type="match status" value="1"/>
</dbReference>
<dbReference type="PRINTS" id="PR00039">
    <property type="entry name" value="HTHLYSR"/>
</dbReference>
<dbReference type="PANTHER" id="PTHR30126">
    <property type="entry name" value="HTH-TYPE TRANSCRIPTIONAL REGULATOR"/>
    <property type="match status" value="1"/>
</dbReference>
<dbReference type="InterPro" id="IPR036388">
    <property type="entry name" value="WH-like_DNA-bd_sf"/>
</dbReference>
<evidence type="ECO:0000313" key="7">
    <source>
        <dbReference type="Proteomes" id="UP000053681"/>
    </source>
</evidence>
<reference evidence="6 7" key="1">
    <citation type="submission" date="2015-11" db="EMBL/GenBank/DDBJ databases">
        <title>Bacillus caseinolyticus sp nov.</title>
        <authorList>
            <person name="Dastager S.G."/>
            <person name="Mawlankar R."/>
        </authorList>
    </citation>
    <scope>NUCLEOTIDE SEQUENCE [LARGE SCALE GENOMIC DNA]</scope>
    <source>
        <strain evidence="6 7">SGD-V-76</strain>
    </source>
</reference>
<dbReference type="Gene3D" id="3.40.190.10">
    <property type="entry name" value="Periplasmic binding protein-like II"/>
    <property type="match status" value="2"/>
</dbReference>
<evidence type="ECO:0000256" key="1">
    <source>
        <dbReference type="ARBA" id="ARBA00009437"/>
    </source>
</evidence>
<dbReference type="InterPro" id="IPR036390">
    <property type="entry name" value="WH_DNA-bd_sf"/>
</dbReference>
<dbReference type="GO" id="GO:0003700">
    <property type="term" value="F:DNA-binding transcription factor activity"/>
    <property type="evidence" value="ECO:0007669"/>
    <property type="project" value="InterPro"/>
</dbReference>
<evidence type="ECO:0000313" key="6">
    <source>
        <dbReference type="EMBL" id="KSU86132.1"/>
    </source>
</evidence>
<dbReference type="Proteomes" id="UP000053681">
    <property type="component" value="Unassembled WGS sequence"/>
</dbReference>
<keyword evidence="4" id="KW-0804">Transcription</keyword>
<dbReference type="Pfam" id="PF03466">
    <property type="entry name" value="LysR_substrate"/>
    <property type="match status" value="1"/>
</dbReference>
<evidence type="ECO:0000259" key="5">
    <source>
        <dbReference type="PROSITE" id="PS50931"/>
    </source>
</evidence>
<dbReference type="RefSeq" id="WP_061786509.1">
    <property type="nucleotide sequence ID" value="NZ_KQ758726.1"/>
</dbReference>
<feature type="domain" description="HTH lysR-type" evidence="5">
    <location>
        <begin position="1"/>
        <end position="58"/>
    </location>
</feature>
<dbReference type="PANTHER" id="PTHR30126:SF40">
    <property type="entry name" value="HTH-TYPE TRANSCRIPTIONAL REGULATOR GLTR"/>
    <property type="match status" value="1"/>
</dbReference>